<sequence>PPTSKVGAMKPLVLVEGHGDAYKCFCDQCKKKIIEPRKLCGHHDDYNKPLEVQWLCYFCHCIVEDKLGHMTRFVKGFDPRKNPKKKGYFS</sequence>
<reference evidence="1" key="1">
    <citation type="journal article" date="2015" name="Nature">
        <title>Complex archaea that bridge the gap between prokaryotes and eukaryotes.</title>
        <authorList>
            <person name="Spang A."/>
            <person name="Saw J.H."/>
            <person name="Jorgensen S.L."/>
            <person name="Zaremba-Niedzwiedzka K."/>
            <person name="Martijn J."/>
            <person name="Lind A.E."/>
            <person name="van Eijk R."/>
            <person name="Schleper C."/>
            <person name="Guy L."/>
            <person name="Ettema T.J."/>
        </authorList>
    </citation>
    <scope>NUCLEOTIDE SEQUENCE</scope>
</reference>
<evidence type="ECO:0000313" key="1">
    <source>
        <dbReference type="EMBL" id="KKN02030.1"/>
    </source>
</evidence>
<comment type="caution">
    <text evidence="1">The sequence shown here is derived from an EMBL/GenBank/DDBJ whole genome shotgun (WGS) entry which is preliminary data.</text>
</comment>
<feature type="non-terminal residue" evidence="1">
    <location>
        <position position="1"/>
    </location>
</feature>
<accession>A0A0F9M3Q3</accession>
<name>A0A0F9M3Q3_9ZZZZ</name>
<protein>
    <submittedName>
        <fullName evidence="1">Uncharacterized protein</fullName>
    </submittedName>
</protein>
<gene>
    <name evidence="1" type="ORF">LCGC14_1121860</name>
</gene>
<dbReference type="AlphaFoldDB" id="A0A0F9M3Q3"/>
<dbReference type="EMBL" id="LAZR01005191">
    <property type="protein sequence ID" value="KKN02030.1"/>
    <property type="molecule type" value="Genomic_DNA"/>
</dbReference>
<proteinExistence type="predicted"/>
<organism evidence="1">
    <name type="scientific">marine sediment metagenome</name>
    <dbReference type="NCBI Taxonomy" id="412755"/>
    <lineage>
        <taxon>unclassified sequences</taxon>
        <taxon>metagenomes</taxon>
        <taxon>ecological metagenomes</taxon>
    </lineage>
</organism>